<sequence length="137" mass="15527">MKSKTEYFYFETKAKRELINVTDRVAAVVAASGVREGMVLVSAMHITAGVFVNDHEPGLWEDIWTWLQELAPEGPDYKHHRTGEDNGDAHLKSILVHHQVIVPITAGKLDLGPWQQIFYAEFDGKRRKRVVVKAMGE</sequence>
<dbReference type="PANTHER" id="PTHR30615">
    <property type="entry name" value="UNCHARACTERIZED PROTEIN YJBQ-RELATED"/>
    <property type="match status" value="1"/>
</dbReference>
<reference evidence="1 2" key="1">
    <citation type="submission" date="2014-02" db="EMBL/GenBank/DDBJ databases">
        <title>The small core and large imbalanced accessory genome model reveals a collaborative survival strategy of Sorangium cellulosum strains in nature.</title>
        <authorList>
            <person name="Han K."/>
            <person name="Peng R."/>
            <person name="Blom J."/>
            <person name="Li Y.-Z."/>
        </authorList>
    </citation>
    <scope>NUCLEOTIDE SEQUENCE [LARGE SCALE GENOMIC DNA]</scope>
    <source>
        <strain evidence="1 2">So0157-25</strain>
    </source>
</reference>
<dbReference type="Pfam" id="PF01894">
    <property type="entry name" value="YjbQ"/>
    <property type="match status" value="1"/>
</dbReference>
<dbReference type="PANTHER" id="PTHR30615:SF2">
    <property type="entry name" value="YJBQ FAMILY PROTEIN"/>
    <property type="match status" value="1"/>
</dbReference>
<accession>A0A150PT49</accession>
<dbReference type="NCBIfam" id="TIGR00149">
    <property type="entry name" value="TIGR00149_YjbQ"/>
    <property type="match status" value="1"/>
</dbReference>
<dbReference type="PIRSF" id="PIRSF004681">
    <property type="entry name" value="UCP004681"/>
    <property type="match status" value="1"/>
</dbReference>
<protein>
    <submittedName>
        <fullName evidence="1">Secondary thiamine-phosphate synthase enzyme</fullName>
    </submittedName>
</protein>
<proteinExistence type="predicted"/>
<evidence type="ECO:0000313" key="2">
    <source>
        <dbReference type="Proteomes" id="UP000075420"/>
    </source>
</evidence>
<dbReference type="InterPro" id="IPR001602">
    <property type="entry name" value="UPF0047_YjbQ-like"/>
</dbReference>
<dbReference type="AlphaFoldDB" id="A0A150PT49"/>
<dbReference type="EMBL" id="JELY01000657">
    <property type="protein sequence ID" value="KYF58628.1"/>
    <property type="molecule type" value="Genomic_DNA"/>
</dbReference>
<dbReference type="InterPro" id="IPR035917">
    <property type="entry name" value="YjbQ-like_sf"/>
</dbReference>
<gene>
    <name evidence="1" type="ORF">BE08_05835</name>
</gene>
<organism evidence="1 2">
    <name type="scientific">Sorangium cellulosum</name>
    <name type="common">Polyangium cellulosum</name>
    <dbReference type="NCBI Taxonomy" id="56"/>
    <lineage>
        <taxon>Bacteria</taxon>
        <taxon>Pseudomonadati</taxon>
        <taxon>Myxococcota</taxon>
        <taxon>Polyangia</taxon>
        <taxon>Polyangiales</taxon>
        <taxon>Polyangiaceae</taxon>
        <taxon>Sorangium</taxon>
    </lineage>
</organism>
<comment type="caution">
    <text evidence="1">The sequence shown here is derived from an EMBL/GenBank/DDBJ whole genome shotgun (WGS) entry which is preliminary data.</text>
</comment>
<dbReference type="Gene3D" id="2.60.120.460">
    <property type="entry name" value="YjbQ-like"/>
    <property type="match status" value="1"/>
</dbReference>
<dbReference type="SUPFAM" id="SSF111038">
    <property type="entry name" value="YjbQ-like"/>
    <property type="match status" value="1"/>
</dbReference>
<dbReference type="Proteomes" id="UP000075420">
    <property type="component" value="Unassembled WGS sequence"/>
</dbReference>
<name>A0A150PT49_SORCE</name>
<evidence type="ECO:0000313" key="1">
    <source>
        <dbReference type="EMBL" id="KYF58628.1"/>
    </source>
</evidence>